<protein>
    <submittedName>
        <fullName evidence="2">Uncharacterized protein</fullName>
    </submittedName>
</protein>
<keyword evidence="1" id="KW-0732">Signal</keyword>
<evidence type="ECO:0000313" key="3">
    <source>
        <dbReference type="Proteomes" id="UP000542210"/>
    </source>
</evidence>
<evidence type="ECO:0000313" key="2">
    <source>
        <dbReference type="EMBL" id="MBB4704631.1"/>
    </source>
</evidence>
<feature type="signal peptide" evidence="1">
    <location>
        <begin position="1"/>
        <end position="26"/>
    </location>
</feature>
<dbReference type="RefSeq" id="WP_184885786.1">
    <property type="nucleotide sequence ID" value="NZ_BOOV01000019.1"/>
</dbReference>
<reference evidence="2 3" key="1">
    <citation type="submission" date="2020-08" db="EMBL/GenBank/DDBJ databases">
        <title>Sequencing the genomes of 1000 actinobacteria strains.</title>
        <authorList>
            <person name="Klenk H.-P."/>
        </authorList>
    </citation>
    <scope>NUCLEOTIDE SEQUENCE [LARGE SCALE GENOMIC DNA]</scope>
    <source>
        <strain evidence="2 3">DSM 45784</strain>
    </source>
</reference>
<sequence length="104" mass="11238">MRRKAALLGGITAAVLTLSTPTPAHAATGIFRATTPDGGWQTLGNPEDWRCWLVDGGGKARNNTDRIAYLYAEPGCRGNVIVARMNPGSSRDDLPIYWGVIFHI</sequence>
<proteinExistence type="predicted"/>
<accession>A0A7W7DF72</accession>
<comment type="caution">
    <text evidence="2">The sequence shown here is derived from an EMBL/GenBank/DDBJ whole genome shotgun (WGS) entry which is preliminary data.</text>
</comment>
<dbReference type="Proteomes" id="UP000542210">
    <property type="component" value="Unassembled WGS sequence"/>
</dbReference>
<feature type="chain" id="PRO_5030842014" evidence="1">
    <location>
        <begin position="27"/>
        <end position="104"/>
    </location>
</feature>
<evidence type="ECO:0000256" key="1">
    <source>
        <dbReference type="SAM" id="SignalP"/>
    </source>
</evidence>
<dbReference type="EMBL" id="JACHND010000001">
    <property type="protein sequence ID" value="MBB4704631.1"/>
    <property type="molecule type" value="Genomic_DNA"/>
</dbReference>
<gene>
    <name evidence="2" type="ORF">BJ982_006175</name>
</gene>
<name>A0A7W7DF72_9ACTN</name>
<keyword evidence="3" id="KW-1185">Reference proteome</keyword>
<dbReference type="AlphaFoldDB" id="A0A7W7DF72"/>
<organism evidence="2 3">
    <name type="scientific">Sphaerisporangium siamense</name>
    <dbReference type="NCBI Taxonomy" id="795645"/>
    <lineage>
        <taxon>Bacteria</taxon>
        <taxon>Bacillati</taxon>
        <taxon>Actinomycetota</taxon>
        <taxon>Actinomycetes</taxon>
        <taxon>Streptosporangiales</taxon>
        <taxon>Streptosporangiaceae</taxon>
        <taxon>Sphaerisporangium</taxon>
    </lineage>
</organism>